<keyword evidence="8" id="KW-0732">Signal</keyword>
<evidence type="ECO:0000256" key="4">
    <source>
        <dbReference type="ARBA" id="ARBA00023136"/>
    </source>
</evidence>
<evidence type="ECO:0000256" key="2">
    <source>
        <dbReference type="ARBA" id="ARBA00022692"/>
    </source>
</evidence>
<dbReference type="Pfam" id="PF00002">
    <property type="entry name" value="7tm_2"/>
    <property type="match status" value="1"/>
</dbReference>
<evidence type="ECO:0000259" key="9">
    <source>
        <dbReference type="PROSITE" id="PS50221"/>
    </source>
</evidence>
<dbReference type="GO" id="GO:0005886">
    <property type="term" value="C:plasma membrane"/>
    <property type="evidence" value="ECO:0007669"/>
    <property type="project" value="TreeGrafter"/>
</dbReference>
<gene>
    <name evidence="11" type="ORF">DIABBA_LOCUS7456</name>
</gene>
<dbReference type="PRINTS" id="PR00249">
    <property type="entry name" value="GPCRSECRETIN"/>
</dbReference>
<keyword evidence="3 7" id="KW-1133">Transmembrane helix</keyword>
<evidence type="ECO:0000256" key="1">
    <source>
        <dbReference type="ARBA" id="ARBA00004141"/>
    </source>
</evidence>
<feature type="transmembrane region" description="Helical" evidence="7">
    <location>
        <begin position="500"/>
        <end position="520"/>
    </location>
</feature>
<feature type="domain" description="G-protein coupled receptors family 2 profile 2" evidence="10">
    <location>
        <begin position="311"/>
        <end position="552"/>
    </location>
</feature>
<keyword evidence="4 7" id="KW-0472">Membrane</keyword>
<dbReference type="GO" id="GO:0004930">
    <property type="term" value="F:G protein-coupled receptor activity"/>
    <property type="evidence" value="ECO:0007669"/>
    <property type="project" value="InterPro"/>
</dbReference>
<organism evidence="11 12">
    <name type="scientific">Diabrotica balteata</name>
    <name type="common">Banded cucumber beetle</name>
    <dbReference type="NCBI Taxonomy" id="107213"/>
    <lineage>
        <taxon>Eukaryota</taxon>
        <taxon>Metazoa</taxon>
        <taxon>Ecdysozoa</taxon>
        <taxon>Arthropoda</taxon>
        <taxon>Hexapoda</taxon>
        <taxon>Insecta</taxon>
        <taxon>Pterygota</taxon>
        <taxon>Neoptera</taxon>
        <taxon>Endopterygota</taxon>
        <taxon>Coleoptera</taxon>
        <taxon>Polyphaga</taxon>
        <taxon>Cucujiformia</taxon>
        <taxon>Chrysomeloidea</taxon>
        <taxon>Chrysomelidae</taxon>
        <taxon>Galerucinae</taxon>
        <taxon>Diabroticina</taxon>
        <taxon>Diabroticites</taxon>
        <taxon>Diabrotica</taxon>
    </lineage>
</organism>
<feature type="transmembrane region" description="Helical" evidence="7">
    <location>
        <begin position="313"/>
        <end position="336"/>
    </location>
</feature>
<dbReference type="PROSITE" id="PS50221">
    <property type="entry name" value="GAIN_B"/>
    <property type="match status" value="1"/>
</dbReference>
<feature type="compositionally biased region" description="Low complexity" evidence="6">
    <location>
        <begin position="613"/>
        <end position="628"/>
    </location>
</feature>
<dbReference type="InterPro" id="IPR057244">
    <property type="entry name" value="GAIN_B"/>
</dbReference>
<feature type="region of interest" description="Disordered" evidence="6">
    <location>
        <begin position="798"/>
        <end position="821"/>
    </location>
</feature>
<feature type="transmembrane region" description="Helical" evidence="7">
    <location>
        <begin position="419"/>
        <end position="439"/>
    </location>
</feature>
<feature type="domain" description="GAIN-B" evidence="9">
    <location>
        <begin position="141"/>
        <end position="302"/>
    </location>
</feature>
<dbReference type="FunFam" id="1.20.1070.10:FF:000202">
    <property type="entry name" value="Cadherin EGF LAG seven-pass G-type receptor"/>
    <property type="match status" value="1"/>
</dbReference>
<feature type="region of interest" description="Disordered" evidence="6">
    <location>
        <begin position="599"/>
        <end position="736"/>
    </location>
</feature>
<comment type="subcellular location">
    <subcellularLocation>
        <location evidence="1">Membrane</location>
        <topology evidence="1">Multi-pass membrane protein</topology>
    </subcellularLocation>
</comment>
<feature type="transmembrane region" description="Helical" evidence="7">
    <location>
        <begin position="459"/>
        <end position="479"/>
    </location>
</feature>
<dbReference type="InterPro" id="IPR046338">
    <property type="entry name" value="GAIN_dom_sf"/>
</dbReference>
<feature type="chain" id="PRO_5040129040" evidence="8">
    <location>
        <begin position="20"/>
        <end position="921"/>
    </location>
</feature>
<name>A0A9P0H015_DIABA</name>
<evidence type="ECO:0000256" key="3">
    <source>
        <dbReference type="ARBA" id="ARBA00022989"/>
    </source>
</evidence>
<feature type="compositionally biased region" description="Polar residues" evidence="6">
    <location>
        <begin position="798"/>
        <end position="809"/>
    </location>
</feature>
<dbReference type="Gene3D" id="2.60.220.50">
    <property type="match status" value="1"/>
</dbReference>
<dbReference type="PANTHER" id="PTHR12011:SF471">
    <property type="entry name" value="G-PROTEIN COUPLED RECEPTORS FAMILY 2 PROFILE 2 DOMAIN-CONTAINING PROTEIN"/>
    <property type="match status" value="1"/>
</dbReference>
<evidence type="ECO:0000256" key="8">
    <source>
        <dbReference type="SAM" id="SignalP"/>
    </source>
</evidence>
<dbReference type="InterPro" id="IPR000832">
    <property type="entry name" value="GPCR_2_secretin-like"/>
</dbReference>
<evidence type="ECO:0000313" key="12">
    <source>
        <dbReference type="Proteomes" id="UP001153709"/>
    </source>
</evidence>
<dbReference type="PROSITE" id="PS50261">
    <property type="entry name" value="G_PROTEIN_RECEP_F2_4"/>
    <property type="match status" value="1"/>
</dbReference>
<feature type="transmembrane region" description="Helical" evidence="7">
    <location>
        <begin position="387"/>
        <end position="407"/>
    </location>
</feature>
<feature type="compositionally biased region" description="Basic and acidic residues" evidence="6">
    <location>
        <begin position="658"/>
        <end position="704"/>
    </location>
</feature>
<dbReference type="Proteomes" id="UP001153709">
    <property type="component" value="Chromosome 5"/>
</dbReference>
<keyword evidence="12" id="KW-1185">Reference proteome</keyword>
<dbReference type="Pfam" id="PF01825">
    <property type="entry name" value="GPS"/>
    <property type="match status" value="1"/>
</dbReference>
<dbReference type="InterPro" id="IPR017981">
    <property type="entry name" value="GPCR_2-like_7TM"/>
</dbReference>
<proteinExistence type="predicted"/>
<keyword evidence="5" id="KW-1015">Disulfide bond</keyword>
<accession>A0A9P0H015</accession>
<dbReference type="PANTHER" id="PTHR12011">
    <property type="entry name" value="ADHESION G-PROTEIN COUPLED RECEPTOR"/>
    <property type="match status" value="1"/>
</dbReference>
<evidence type="ECO:0000256" key="6">
    <source>
        <dbReference type="SAM" id="MobiDB-lite"/>
    </source>
</evidence>
<feature type="transmembrane region" description="Helical" evidence="7">
    <location>
        <begin position="348"/>
        <end position="367"/>
    </location>
</feature>
<feature type="compositionally biased region" description="Low complexity" evidence="6">
    <location>
        <begin position="639"/>
        <end position="650"/>
    </location>
</feature>
<sequence length="921" mass="103794">MGKILIFYFLVIGLDVVTPESLYGFESESLPPIPSINPNFTSENVVLPDTSLFLEESRNLHPEPFVSFPKYNNYLLDKSKFDQHSRILISLNLLGIKPVEFGEIITKHTLPEDGSVVSYAEYRQDGALLPKEYDDSVVRRWGVDITIGSPLLSVAVLVPEYVPVELPPEPKITFQDVGYDTSDYWTKSSFKKSSLENDPQFLRVKRENRKLVYKSLAGVPLSSPIRLQMWMDPNNTVLNARSNPQCVHWSRVRGFGEWSRVGCRTEISDEWFETVDDGPILVNCSCNHLSTFAVLVDVVDLEYIPEPSLLEDISSYSCFSISLPLLLGTYLILALIRGLQTNSNTIRKNLVLCVFLGELLYFVALKARKPMIGNEFSCKLVAIGLHYLWLASFSWMLVDAIHLYRMLTEMRDINHGPMRFYYSMGYVAPAVVVSLAVGVRAHQYGNYYFCWVSLYESVVWSLVGPICLLVLINIFVLAFSVRAAFTLQDHVLGFGNLRTLLWVSVIALPLLGATWVLALLDASERHPLLTPFLSVAVLVHAGFSLAGYCFANNRVRQNLIRSIMRCMGKKVPLLDTTSVMGVPSTSSQNINAQSRSALAYHSGDTSRRNIGISTSSTTSRSTTKTSSSPYRSDSHLRHTSTSTSNYNSTSDVPSYLRGFEHETGLHRHREVPEEPEERRERRTDRADRGERDSDSDTDASEGRSLDLASSHSSDDDESSTRRHRTRTNTVRQGYLPNITEHVVSRCGTPPSLNVVTNSQLFPAVAPSYGSRWASQLPESYLPNHNVPEVGRWSAETGSDNEFYQKNGSPNPLPHPDVTPETSVPALHSEQYMVRAHYNNYNPSSLVYKGDYMPKVMPHDNMNYQDYDRGSDIDEKGHMNDKYHFPYTVEFCLTFACVFVHCCLDNDFKGLCFSIINCMINS</sequence>
<evidence type="ECO:0000259" key="10">
    <source>
        <dbReference type="PROSITE" id="PS50261"/>
    </source>
</evidence>
<dbReference type="GO" id="GO:0007166">
    <property type="term" value="P:cell surface receptor signaling pathway"/>
    <property type="evidence" value="ECO:0007669"/>
    <property type="project" value="InterPro"/>
</dbReference>
<evidence type="ECO:0000313" key="11">
    <source>
        <dbReference type="EMBL" id="CAH1279432.1"/>
    </source>
</evidence>
<dbReference type="GO" id="GO:0007189">
    <property type="term" value="P:adenylate cyclase-activating G protein-coupled receptor signaling pathway"/>
    <property type="evidence" value="ECO:0007669"/>
    <property type="project" value="TreeGrafter"/>
</dbReference>
<feature type="signal peptide" evidence="8">
    <location>
        <begin position="1"/>
        <end position="19"/>
    </location>
</feature>
<dbReference type="EMBL" id="OU898280">
    <property type="protein sequence ID" value="CAH1279432.1"/>
    <property type="molecule type" value="Genomic_DNA"/>
</dbReference>
<reference evidence="11" key="1">
    <citation type="submission" date="2022-01" db="EMBL/GenBank/DDBJ databases">
        <authorList>
            <person name="King R."/>
        </authorList>
    </citation>
    <scope>NUCLEOTIDE SEQUENCE</scope>
</reference>
<dbReference type="CDD" id="cd15441">
    <property type="entry name" value="7tmB2_CELSR_Adhesion_IV"/>
    <property type="match status" value="1"/>
</dbReference>
<evidence type="ECO:0000256" key="7">
    <source>
        <dbReference type="SAM" id="Phobius"/>
    </source>
</evidence>
<dbReference type="OrthoDB" id="26203at2759"/>
<dbReference type="SMART" id="SM00303">
    <property type="entry name" value="GPS"/>
    <property type="match status" value="1"/>
</dbReference>
<dbReference type="Gene3D" id="1.20.1070.10">
    <property type="entry name" value="Rhodopsin 7-helix transmembrane proteins"/>
    <property type="match status" value="1"/>
</dbReference>
<evidence type="ECO:0000256" key="5">
    <source>
        <dbReference type="ARBA" id="ARBA00023157"/>
    </source>
</evidence>
<dbReference type="AlphaFoldDB" id="A0A9P0H015"/>
<feature type="transmembrane region" description="Helical" evidence="7">
    <location>
        <begin position="532"/>
        <end position="551"/>
    </location>
</feature>
<dbReference type="InterPro" id="IPR000203">
    <property type="entry name" value="GPS"/>
</dbReference>
<protein>
    <submittedName>
        <fullName evidence="11">Uncharacterized protein</fullName>
    </submittedName>
</protein>
<keyword evidence="2 7" id="KW-0812">Transmembrane</keyword>